<keyword evidence="1 3" id="KW-0378">Hydrolase</keyword>
<dbReference type="InterPro" id="IPR000073">
    <property type="entry name" value="AB_hydrolase_1"/>
</dbReference>
<dbReference type="SUPFAM" id="SSF53474">
    <property type="entry name" value="alpha/beta-Hydrolases"/>
    <property type="match status" value="1"/>
</dbReference>
<name>A0ABQ3E430_9HYPH</name>
<protein>
    <submittedName>
        <fullName evidence="3">Hydrolase signal peptide protein</fullName>
    </submittedName>
</protein>
<comment type="caution">
    <text evidence="3">The sequence shown here is derived from an EMBL/GenBank/DDBJ whole genome shotgun (WGS) entry which is preliminary data.</text>
</comment>
<dbReference type="GO" id="GO:0016787">
    <property type="term" value="F:hydrolase activity"/>
    <property type="evidence" value="ECO:0007669"/>
    <property type="project" value="UniProtKB-KW"/>
</dbReference>
<dbReference type="Gene3D" id="3.40.50.1820">
    <property type="entry name" value="alpha/beta hydrolase"/>
    <property type="match status" value="1"/>
</dbReference>
<sequence>MERKSVQTRDGVRLSYLTGGQGRPVILLGGWSQAATVYAGQFEAFTQSHRVYALDNRGHGESEKPPSGYRMQRLAKDLYDVIEALDLTDFDVVAHSLSVSLMWAYLDMFDTERSPRRLVFIDEPSAMLARPSWTEQEIAETGAFVPSLEGLDGLLRVIRGTQNVDDHLAFIGAMFTSSVSDTDLRALAAENLKFPRDHAADLLENNVLQDWRAILPSIHQRSLVFGGEASNLSLAAQEFIASCMPNASLEVISRADRGSHFMMFENPQLFNEKALAFLNS</sequence>
<keyword evidence="4" id="KW-1185">Reference proteome</keyword>
<proteinExistence type="predicted"/>
<dbReference type="InterPro" id="IPR050266">
    <property type="entry name" value="AB_hydrolase_sf"/>
</dbReference>
<evidence type="ECO:0000256" key="1">
    <source>
        <dbReference type="ARBA" id="ARBA00022801"/>
    </source>
</evidence>
<accession>A0ABQ3E430</accession>
<feature type="domain" description="AB hydrolase-1" evidence="2">
    <location>
        <begin position="25"/>
        <end position="272"/>
    </location>
</feature>
<dbReference type="Proteomes" id="UP000637980">
    <property type="component" value="Unassembled WGS sequence"/>
</dbReference>
<dbReference type="RefSeq" id="WP_189435530.1">
    <property type="nucleotide sequence ID" value="NZ_BMXE01000001.1"/>
</dbReference>
<dbReference type="PANTHER" id="PTHR43798:SF31">
    <property type="entry name" value="AB HYDROLASE SUPERFAMILY PROTEIN YCLE"/>
    <property type="match status" value="1"/>
</dbReference>
<dbReference type="Pfam" id="PF12697">
    <property type="entry name" value="Abhydrolase_6"/>
    <property type="match status" value="1"/>
</dbReference>
<dbReference type="EMBL" id="BMXE01000001">
    <property type="protein sequence ID" value="GHB23066.1"/>
    <property type="molecule type" value="Genomic_DNA"/>
</dbReference>
<gene>
    <name evidence="3" type="ORF">GCM10007094_09140</name>
</gene>
<evidence type="ECO:0000259" key="2">
    <source>
        <dbReference type="Pfam" id="PF12697"/>
    </source>
</evidence>
<evidence type="ECO:0000313" key="3">
    <source>
        <dbReference type="EMBL" id="GHB23066.1"/>
    </source>
</evidence>
<evidence type="ECO:0000313" key="4">
    <source>
        <dbReference type="Proteomes" id="UP000637980"/>
    </source>
</evidence>
<organism evidence="3 4">
    <name type="scientific">Pseudovibrio japonicus</name>
    <dbReference type="NCBI Taxonomy" id="366534"/>
    <lineage>
        <taxon>Bacteria</taxon>
        <taxon>Pseudomonadati</taxon>
        <taxon>Pseudomonadota</taxon>
        <taxon>Alphaproteobacteria</taxon>
        <taxon>Hyphomicrobiales</taxon>
        <taxon>Stappiaceae</taxon>
        <taxon>Pseudovibrio</taxon>
    </lineage>
</organism>
<dbReference type="PANTHER" id="PTHR43798">
    <property type="entry name" value="MONOACYLGLYCEROL LIPASE"/>
    <property type="match status" value="1"/>
</dbReference>
<reference evidence="4" key="1">
    <citation type="journal article" date="2019" name="Int. J. Syst. Evol. Microbiol.">
        <title>The Global Catalogue of Microorganisms (GCM) 10K type strain sequencing project: providing services to taxonomists for standard genome sequencing and annotation.</title>
        <authorList>
            <consortium name="The Broad Institute Genomics Platform"/>
            <consortium name="The Broad Institute Genome Sequencing Center for Infectious Disease"/>
            <person name="Wu L."/>
            <person name="Ma J."/>
        </authorList>
    </citation>
    <scope>NUCLEOTIDE SEQUENCE [LARGE SCALE GENOMIC DNA]</scope>
    <source>
        <strain evidence="4">KCTC 12861</strain>
    </source>
</reference>
<dbReference type="InterPro" id="IPR029058">
    <property type="entry name" value="AB_hydrolase_fold"/>
</dbReference>